<feature type="transmembrane region" description="Helical" evidence="1">
    <location>
        <begin position="38"/>
        <end position="63"/>
    </location>
</feature>
<feature type="transmembrane region" description="Helical" evidence="1">
    <location>
        <begin position="88"/>
        <end position="108"/>
    </location>
</feature>
<dbReference type="EMBL" id="UPSH01000002">
    <property type="protein sequence ID" value="VBB19078.1"/>
    <property type="molecule type" value="Genomic_DNA"/>
</dbReference>
<protein>
    <submittedName>
        <fullName evidence="2">Uncharacterized protein</fullName>
    </submittedName>
</protein>
<feature type="transmembrane region" description="Helical" evidence="1">
    <location>
        <begin position="7"/>
        <end position="26"/>
    </location>
</feature>
<gene>
    <name evidence="2" type="ORF">YASMINEVIRUS_1610</name>
</gene>
<organism evidence="2 3">
    <name type="scientific">Yasminevirus sp. GU-2018</name>
    <dbReference type="NCBI Taxonomy" id="2420051"/>
    <lineage>
        <taxon>Viruses</taxon>
        <taxon>Varidnaviria</taxon>
        <taxon>Bamfordvirae</taxon>
        <taxon>Nucleocytoviricota</taxon>
        <taxon>Megaviricetes</taxon>
        <taxon>Imitervirales</taxon>
        <taxon>Mimiviridae</taxon>
        <taxon>Klosneuvirinae</taxon>
        <taxon>Yasminevirus</taxon>
        <taxon>Yasminevirus saudimassiliense</taxon>
    </lineage>
</organism>
<evidence type="ECO:0000256" key="1">
    <source>
        <dbReference type="SAM" id="Phobius"/>
    </source>
</evidence>
<keyword evidence="1" id="KW-0812">Transmembrane</keyword>
<dbReference type="Proteomes" id="UP000594342">
    <property type="component" value="Unassembled WGS sequence"/>
</dbReference>
<reference evidence="2 3" key="1">
    <citation type="submission" date="2018-10" db="EMBL/GenBank/DDBJ databases">
        <authorList>
            <consortium name="IHU Genomes"/>
        </authorList>
    </citation>
    <scope>NUCLEOTIDE SEQUENCE [LARGE SCALE GENOMIC DNA]</scope>
    <source>
        <strain evidence="2 3">A1</strain>
    </source>
</reference>
<name>A0A5K0UAM4_9VIRU</name>
<keyword evidence="1" id="KW-0472">Membrane</keyword>
<feature type="transmembrane region" description="Helical" evidence="1">
    <location>
        <begin position="151"/>
        <end position="171"/>
    </location>
</feature>
<comment type="caution">
    <text evidence="2">The sequence shown here is derived from an EMBL/GenBank/DDBJ whole genome shotgun (WGS) entry which is preliminary data.</text>
</comment>
<keyword evidence="3" id="KW-1185">Reference proteome</keyword>
<feature type="transmembrane region" description="Helical" evidence="1">
    <location>
        <begin position="248"/>
        <end position="268"/>
    </location>
</feature>
<evidence type="ECO:0000313" key="2">
    <source>
        <dbReference type="EMBL" id="VBB19078.1"/>
    </source>
</evidence>
<feature type="transmembrane region" description="Helical" evidence="1">
    <location>
        <begin position="177"/>
        <end position="200"/>
    </location>
</feature>
<sequence length="307" mass="35392">MTSFFASYSYFFLQAIGALVILPVSIFHTMANFPETPVWQIVLLSLLYEVIAFATQFLVLYVLKFLGKLLTMKSNDTSFINRMTNNNILLHIGLHIIIIIINTIRMYMFFGSSIFFYGFLLTLQLYYIYAFITHIAELFGYENKFLVSTHGAEGTFVMQFVIISVFANAYYSDVLTHYGIIFPLHLIFLELWPFVSDSFLEKGGIYTIRSLFFINNNFGDVITMIILTFIQYLMIVLFQYSKQSVPDYVVLILVLGFLVNIILVITSCHIARKGTIQNDDTSKRYQINLISVKEINNSVPQQEPIVM</sequence>
<keyword evidence="1" id="KW-1133">Transmembrane helix</keyword>
<evidence type="ECO:0000313" key="3">
    <source>
        <dbReference type="Proteomes" id="UP000594342"/>
    </source>
</evidence>
<proteinExistence type="predicted"/>
<accession>A0A5K0UAM4</accession>
<feature type="transmembrane region" description="Helical" evidence="1">
    <location>
        <begin position="221"/>
        <end position="242"/>
    </location>
</feature>
<feature type="transmembrane region" description="Helical" evidence="1">
    <location>
        <begin position="114"/>
        <end position="139"/>
    </location>
</feature>